<dbReference type="GO" id="GO:0020037">
    <property type="term" value="F:heme binding"/>
    <property type="evidence" value="ECO:0007669"/>
    <property type="project" value="InterPro"/>
</dbReference>
<evidence type="ECO:0000259" key="7">
    <source>
        <dbReference type="SMART" id="SM00887"/>
    </source>
</evidence>
<evidence type="ECO:0000256" key="6">
    <source>
        <dbReference type="SAM" id="SignalP"/>
    </source>
</evidence>
<keyword evidence="6" id="KW-0732">Signal</keyword>
<keyword evidence="3" id="KW-0479">Metal-binding</keyword>
<dbReference type="EMBL" id="SSFD01000213">
    <property type="protein sequence ID" value="TXH83372.1"/>
    <property type="molecule type" value="Genomic_DNA"/>
</dbReference>
<evidence type="ECO:0000256" key="4">
    <source>
        <dbReference type="ARBA" id="ARBA00022982"/>
    </source>
</evidence>
<gene>
    <name evidence="8" type="ORF">E6Q80_13665</name>
</gene>
<evidence type="ECO:0000256" key="3">
    <source>
        <dbReference type="ARBA" id="ARBA00022723"/>
    </source>
</evidence>
<protein>
    <recommendedName>
        <fullName evidence="7">Cytochrome c-552/DMSO reductase-like haem-binding domain-containing protein</fullName>
    </recommendedName>
</protein>
<name>A0A5C7SJ35_THASP</name>
<evidence type="ECO:0000256" key="1">
    <source>
        <dbReference type="ARBA" id="ARBA00022448"/>
    </source>
</evidence>
<organism evidence="8 9">
    <name type="scientific">Thauera aminoaromatica</name>
    <dbReference type="NCBI Taxonomy" id="164330"/>
    <lineage>
        <taxon>Bacteria</taxon>
        <taxon>Pseudomonadati</taxon>
        <taxon>Pseudomonadota</taxon>
        <taxon>Betaproteobacteria</taxon>
        <taxon>Rhodocyclales</taxon>
        <taxon>Zoogloeaceae</taxon>
        <taxon>Thauera</taxon>
    </lineage>
</organism>
<sequence>MTMKKNLIAGAVGALLAIGTGSALAAAPDWSKVQGKDITAFYPGVSPLEWIQKGTEHGGARALKKGETCADCHSDEAGDMGKKMASGQKIEPSPIPGKAAFIPVKVQAAHDGENLYIRFSWKQPAASGAAKMDDKNPVKIAFMLESGGKVELADQAGCWATCHTDSRTMPGADDAKTKYVKGGSVAEGKFYDLYQWRSGENKGYNGYVADKRVMEGGNALVSAEGKKDGDNWSVVFTRKLAAGDGDVRLESGKAYNFGFAIHDDNAAGRFHHVSLGYKLGLDTDGHIKAAKQ</sequence>
<evidence type="ECO:0000313" key="8">
    <source>
        <dbReference type="EMBL" id="TXH83372.1"/>
    </source>
</evidence>
<dbReference type="AlphaFoldDB" id="A0A5C7SJ35"/>
<feature type="domain" description="Cytochrome c-552/DMSO reductase-like haem-binding" evidence="7">
    <location>
        <begin position="27"/>
        <end position="274"/>
    </location>
</feature>
<keyword evidence="1" id="KW-0813">Transport</keyword>
<comment type="caution">
    <text evidence="8">The sequence shown here is derived from an EMBL/GenBank/DDBJ whole genome shotgun (WGS) entry which is preliminary data.</text>
</comment>
<dbReference type="SMART" id="SM00887">
    <property type="entry name" value="EB_dh"/>
    <property type="match status" value="1"/>
</dbReference>
<accession>A0A5C7SJ35</accession>
<feature type="signal peptide" evidence="6">
    <location>
        <begin position="1"/>
        <end position="25"/>
    </location>
</feature>
<reference evidence="8 9" key="1">
    <citation type="submission" date="2018-09" db="EMBL/GenBank/DDBJ databases">
        <title>Metagenome Assembled Genomes from an Advanced Water Purification Facility.</title>
        <authorList>
            <person name="Stamps B.W."/>
            <person name="Spear J.R."/>
        </authorList>
    </citation>
    <scope>NUCLEOTIDE SEQUENCE [LARGE SCALE GENOMIC DNA]</scope>
    <source>
        <strain evidence="8">Bin_27_1</strain>
    </source>
</reference>
<dbReference type="InterPro" id="IPR019020">
    <property type="entry name" value="Cyt-c552/DMSO_Rdtase_haem-bd"/>
</dbReference>
<evidence type="ECO:0000313" key="9">
    <source>
        <dbReference type="Proteomes" id="UP000321192"/>
    </source>
</evidence>
<proteinExistence type="predicted"/>
<dbReference type="RefSeq" id="WP_276659376.1">
    <property type="nucleotide sequence ID" value="NZ_SSFD01000213.1"/>
</dbReference>
<dbReference type="Proteomes" id="UP000321192">
    <property type="component" value="Unassembled WGS sequence"/>
</dbReference>
<evidence type="ECO:0000256" key="5">
    <source>
        <dbReference type="ARBA" id="ARBA00023004"/>
    </source>
</evidence>
<dbReference type="Gene3D" id="2.60.40.1190">
    <property type="match status" value="1"/>
</dbReference>
<evidence type="ECO:0000256" key="2">
    <source>
        <dbReference type="ARBA" id="ARBA00022617"/>
    </source>
</evidence>
<keyword evidence="4" id="KW-0249">Electron transport</keyword>
<keyword evidence="5" id="KW-0408">Iron</keyword>
<dbReference type="GO" id="GO:0046872">
    <property type="term" value="F:metal ion binding"/>
    <property type="evidence" value="ECO:0007669"/>
    <property type="project" value="UniProtKB-KW"/>
</dbReference>
<feature type="chain" id="PRO_5022765195" description="Cytochrome c-552/DMSO reductase-like haem-binding domain-containing protein" evidence="6">
    <location>
        <begin position="26"/>
        <end position="292"/>
    </location>
</feature>
<keyword evidence="2" id="KW-0349">Heme</keyword>
<dbReference type="Pfam" id="PF09459">
    <property type="entry name" value="EB_dh"/>
    <property type="match status" value="1"/>
</dbReference>